<feature type="binding site" evidence="9">
    <location>
        <position position="84"/>
    </location>
    <ligand>
        <name>NAD(+)</name>
        <dbReference type="ChEBI" id="CHEBI:57540"/>
    </ligand>
</feature>
<dbReference type="GO" id="GO:0003951">
    <property type="term" value="F:NAD+ kinase activity"/>
    <property type="evidence" value="ECO:0007669"/>
    <property type="project" value="UniProtKB-UniRule"/>
</dbReference>
<evidence type="ECO:0000256" key="7">
    <source>
        <dbReference type="ARBA" id="ARBA00023027"/>
    </source>
</evidence>
<dbReference type="Gene3D" id="2.60.200.30">
    <property type="entry name" value="Probable inorganic polyphosphate/atp-NAD kinase, domain 2"/>
    <property type="match status" value="1"/>
</dbReference>
<dbReference type="EC" id="2.7.1.23" evidence="9"/>
<dbReference type="GO" id="GO:0005737">
    <property type="term" value="C:cytoplasm"/>
    <property type="evidence" value="ECO:0007669"/>
    <property type="project" value="UniProtKB-SubCell"/>
</dbReference>
<feature type="compositionally biased region" description="Low complexity" evidence="10">
    <location>
        <begin position="320"/>
        <end position="331"/>
    </location>
</feature>
<keyword evidence="2 9" id="KW-0808">Transferase</keyword>
<keyword evidence="4 9" id="KW-0418">Kinase</keyword>
<evidence type="ECO:0000256" key="1">
    <source>
        <dbReference type="ARBA" id="ARBA00022490"/>
    </source>
</evidence>
<feature type="binding site" evidence="9">
    <location>
        <begin position="153"/>
        <end position="154"/>
    </location>
    <ligand>
        <name>NAD(+)</name>
        <dbReference type="ChEBI" id="CHEBI:57540"/>
    </ligand>
</feature>
<comment type="subcellular location">
    <subcellularLocation>
        <location evidence="9">Cytoplasm</location>
    </subcellularLocation>
</comment>
<keyword evidence="1 9" id="KW-0963">Cytoplasm</keyword>
<dbReference type="PANTHER" id="PTHR20275:SF0">
    <property type="entry name" value="NAD KINASE"/>
    <property type="match status" value="1"/>
</dbReference>
<keyword evidence="6 9" id="KW-0521">NADP</keyword>
<dbReference type="InterPro" id="IPR016064">
    <property type="entry name" value="NAD/diacylglycerol_kinase_sf"/>
</dbReference>
<evidence type="ECO:0000256" key="10">
    <source>
        <dbReference type="SAM" id="MobiDB-lite"/>
    </source>
</evidence>
<dbReference type="EMBL" id="JAVDUI010000001">
    <property type="protein sequence ID" value="MDR6892724.1"/>
    <property type="molecule type" value="Genomic_DNA"/>
</dbReference>
<dbReference type="Proteomes" id="UP001247307">
    <property type="component" value="Unassembled WGS sequence"/>
</dbReference>
<dbReference type="GO" id="GO:0019674">
    <property type="term" value="P:NAD+ metabolic process"/>
    <property type="evidence" value="ECO:0007669"/>
    <property type="project" value="InterPro"/>
</dbReference>
<evidence type="ECO:0000313" key="12">
    <source>
        <dbReference type="Proteomes" id="UP001247307"/>
    </source>
</evidence>
<keyword evidence="3 9" id="KW-0547">Nucleotide-binding</keyword>
<organism evidence="11 12">
    <name type="scientific">Falsarthrobacter nasiphocae</name>
    <dbReference type="NCBI Taxonomy" id="189863"/>
    <lineage>
        <taxon>Bacteria</taxon>
        <taxon>Bacillati</taxon>
        <taxon>Actinomycetota</taxon>
        <taxon>Actinomycetes</taxon>
        <taxon>Micrococcales</taxon>
        <taxon>Micrococcaceae</taxon>
        <taxon>Falsarthrobacter</taxon>
    </lineage>
</organism>
<evidence type="ECO:0000256" key="6">
    <source>
        <dbReference type="ARBA" id="ARBA00022857"/>
    </source>
</evidence>
<comment type="catalytic activity">
    <reaction evidence="8 9">
        <text>NAD(+) + ATP = ADP + NADP(+) + H(+)</text>
        <dbReference type="Rhea" id="RHEA:18629"/>
        <dbReference type="ChEBI" id="CHEBI:15378"/>
        <dbReference type="ChEBI" id="CHEBI:30616"/>
        <dbReference type="ChEBI" id="CHEBI:57540"/>
        <dbReference type="ChEBI" id="CHEBI:58349"/>
        <dbReference type="ChEBI" id="CHEBI:456216"/>
        <dbReference type="EC" id="2.7.1.23"/>
    </reaction>
</comment>
<comment type="function">
    <text evidence="9">Involved in the regulation of the intracellular balance of NAD and NADP, and is a key enzyme in the biosynthesis of NADP. Catalyzes specifically the phosphorylation on 2'-hydroxyl of the adenosine moiety of NAD to yield NADP.</text>
</comment>
<comment type="caution">
    <text evidence="9">Lacks conserved residue(s) required for the propagation of feature annotation.</text>
</comment>
<feature type="binding site" evidence="9">
    <location>
        <position position="183"/>
    </location>
    <ligand>
        <name>NAD(+)</name>
        <dbReference type="ChEBI" id="CHEBI:57540"/>
    </ligand>
</feature>
<evidence type="ECO:0000256" key="3">
    <source>
        <dbReference type="ARBA" id="ARBA00022741"/>
    </source>
</evidence>
<dbReference type="GO" id="GO:0051287">
    <property type="term" value="F:NAD binding"/>
    <property type="evidence" value="ECO:0007669"/>
    <property type="project" value="UniProtKB-ARBA"/>
</dbReference>
<dbReference type="Pfam" id="PF01513">
    <property type="entry name" value="NAD_kinase"/>
    <property type="match status" value="1"/>
</dbReference>
<feature type="region of interest" description="Disordered" evidence="10">
    <location>
        <begin position="299"/>
        <end position="340"/>
    </location>
</feature>
<dbReference type="FunFam" id="2.60.200.30:FF:000007">
    <property type="entry name" value="NAD kinase"/>
    <property type="match status" value="1"/>
</dbReference>
<comment type="cofactor">
    <cofactor evidence="9">
        <name>a divalent metal cation</name>
        <dbReference type="ChEBI" id="CHEBI:60240"/>
    </cofactor>
</comment>
<name>A0AAE3YFY8_9MICC</name>
<proteinExistence type="inferred from homology"/>
<gene>
    <name evidence="9" type="primary">nadK</name>
    <name evidence="11" type="ORF">J2S35_001664</name>
</gene>
<comment type="caution">
    <text evidence="11">The sequence shown here is derived from an EMBL/GenBank/DDBJ whole genome shotgun (WGS) entry which is preliminary data.</text>
</comment>
<dbReference type="NCBIfam" id="NF002892">
    <property type="entry name" value="PRK03372.1"/>
    <property type="match status" value="1"/>
</dbReference>
<sequence length="340" mass="36346">MTRSEERRVLVRAHLGREDAVRAAREALVQLAASHITPVLLAADAEEHPALLEAAPGILVVEALEDAQPVELCMVLGGDGSILRAAAVVREADVPLLGVNLGHVGFLAESERADLADTVRAVVERRYTVEERLALQVTVVDGDQTVHRTWALNEAAIEKENRARMIEVVLGVDDRPVSSYGCDGICISTPTGSTAYSFSAGGPVVWPEVEAIVVTPIAAHALFARPLVISPRSHVSVQLLHRTDARGVLWSDGREEIELGPGARVDIERAERSVRIARLNRTPFSERLVRKFHLPTQGWRGADSVPGAPPSLASDGCPPGALADDGGLAAGESSSEREHS</sequence>
<reference evidence="11" key="1">
    <citation type="submission" date="2023-07" db="EMBL/GenBank/DDBJ databases">
        <title>Sequencing the genomes of 1000 actinobacteria strains.</title>
        <authorList>
            <person name="Klenk H.-P."/>
        </authorList>
    </citation>
    <scope>NUCLEOTIDE SEQUENCE</scope>
    <source>
        <strain evidence="11">DSM 13988</strain>
    </source>
</reference>
<evidence type="ECO:0000256" key="4">
    <source>
        <dbReference type="ARBA" id="ARBA00022777"/>
    </source>
</evidence>
<feature type="binding site" evidence="9">
    <location>
        <begin position="194"/>
        <end position="199"/>
    </location>
    <ligand>
        <name>NAD(+)</name>
        <dbReference type="ChEBI" id="CHEBI:57540"/>
    </ligand>
</feature>
<dbReference type="HAMAP" id="MF_00361">
    <property type="entry name" value="NAD_kinase"/>
    <property type="match status" value="1"/>
</dbReference>
<evidence type="ECO:0000256" key="9">
    <source>
        <dbReference type="HAMAP-Rule" id="MF_00361"/>
    </source>
</evidence>
<accession>A0AAE3YFY8</accession>
<keyword evidence="7 9" id="KW-0520">NAD</keyword>
<dbReference type="InterPro" id="IPR017438">
    <property type="entry name" value="ATP-NAD_kinase_N"/>
</dbReference>
<protein>
    <recommendedName>
        <fullName evidence="9">NAD kinase</fullName>
        <ecNumber evidence="9">2.7.1.23</ecNumber>
    </recommendedName>
    <alternativeName>
        <fullName evidence="9">ATP-dependent NAD kinase</fullName>
    </alternativeName>
</protein>
<keyword evidence="5 9" id="KW-0067">ATP-binding</keyword>
<evidence type="ECO:0000256" key="2">
    <source>
        <dbReference type="ARBA" id="ARBA00022679"/>
    </source>
</evidence>
<feature type="binding site" evidence="9">
    <location>
        <begin position="79"/>
        <end position="80"/>
    </location>
    <ligand>
        <name>NAD(+)</name>
        <dbReference type="ChEBI" id="CHEBI:57540"/>
    </ligand>
</feature>
<evidence type="ECO:0000256" key="5">
    <source>
        <dbReference type="ARBA" id="ARBA00022840"/>
    </source>
</evidence>
<dbReference type="Pfam" id="PF20143">
    <property type="entry name" value="NAD_kinase_C"/>
    <property type="match status" value="1"/>
</dbReference>
<dbReference type="GO" id="GO:0005524">
    <property type="term" value="F:ATP binding"/>
    <property type="evidence" value="ECO:0007669"/>
    <property type="project" value="UniProtKB-KW"/>
</dbReference>
<dbReference type="InterPro" id="IPR002504">
    <property type="entry name" value="NADK"/>
</dbReference>
<keyword evidence="12" id="KW-1185">Reference proteome</keyword>
<dbReference type="InterPro" id="IPR017437">
    <property type="entry name" value="ATP-NAD_kinase_PpnK-typ_C"/>
</dbReference>
<comment type="similarity">
    <text evidence="9">Belongs to the NAD kinase family.</text>
</comment>
<dbReference type="SUPFAM" id="SSF111331">
    <property type="entry name" value="NAD kinase/diacylglycerol kinase-like"/>
    <property type="match status" value="1"/>
</dbReference>
<dbReference type="RefSeq" id="WP_309852195.1">
    <property type="nucleotide sequence ID" value="NZ_BAAAIU010000004.1"/>
</dbReference>
<dbReference type="AlphaFoldDB" id="A0AAE3YFY8"/>
<dbReference type="PANTHER" id="PTHR20275">
    <property type="entry name" value="NAD KINASE"/>
    <property type="match status" value="1"/>
</dbReference>
<dbReference type="GO" id="GO:0046872">
    <property type="term" value="F:metal ion binding"/>
    <property type="evidence" value="ECO:0007669"/>
    <property type="project" value="UniProtKB-UniRule"/>
</dbReference>
<dbReference type="GO" id="GO:0006741">
    <property type="term" value="P:NADP+ biosynthetic process"/>
    <property type="evidence" value="ECO:0007669"/>
    <property type="project" value="UniProtKB-UniRule"/>
</dbReference>
<evidence type="ECO:0000313" key="11">
    <source>
        <dbReference type="EMBL" id="MDR6892724.1"/>
    </source>
</evidence>
<feature type="binding site" evidence="9">
    <location>
        <position position="218"/>
    </location>
    <ligand>
        <name>NAD(+)</name>
        <dbReference type="ChEBI" id="CHEBI:57540"/>
    </ligand>
</feature>
<evidence type="ECO:0000256" key="8">
    <source>
        <dbReference type="ARBA" id="ARBA00047925"/>
    </source>
</evidence>
<dbReference type="Gene3D" id="3.40.50.10330">
    <property type="entry name" value="Probable inorganic polyphosphate/atp-NAD kinase, domain 1"/>
    <property type="match status" value="1"/>
</dbReference>
<feature type="active site" description="Proton acceptor" evidence="9">
    <location>
        <position position="79"/>
    </location>
</feature>
<feature type="binding site" evidence="9">
    <location>
        <position position="164"/>
    </location>
    <ligand>
        <name>NAD(+)</name>
        <dbReference type="ChEBI" id="CHEBI:57540"/>
    </ligand>
</feature>